<feature type="domain" description="Glycosyltransferase 2-like" evidence="2">
    <location>
        <begin position="4"/>
        <end position="138"/>
    </location>
</feature>
<evidence type="ECO:0000313" key="3">
    <source>
        <dbReference type="EMBL" id="PSH60122.1"/>
    </source>
</evidence>
<dbReference type="SUPFAM" id="SSF53448">
    <property type="entry name" value="Nucleotide-diphospho-sugar transferases"/>
    <property type="match status" value="1"/>
</dbReference>
<evidence type="ECO:0000313" key="4">
    <source>
        <dbReference type="Proteomes" id="UP000241158"/>
    </source>
</evidence>
<dbReference type="CDD" id="cd02511">
    <property type="entry name" value="Beta4Glucosyltransferase"/>
    <property type="match status" value="1"/>
</dbReference>
<comment type="similarity">
    <text evidence="1">Belongs to the glycosyltransferase 2 family. WaaE/KdtX subfamily.</text>
</comment>
<evidence type="ECO:0000259" key="2">
    <source>
        <dbReference type="Pfam" id="PF00535"/>
    </source>
</evidence>
<proteinExistence type="inferred from homology"/>
<sequence>MSISVLIMTLNEEDSLPACLASLTWCDDIVVLDSYSTDRTLEIAKAAGARIFQHKYETETKQRMYGLKEIEFKHKWVYMPDADEITPDDLRDEMLAIAADPDRPEAMFSARYKNMFMGRWIKHSSLYPTWITRLCRPERIQYERECHSRPVGDGPTGRLKSHFVHYSFNKGMTAWFDKHNRYSGFEARESLQILRSKKIPWTSFFSATPEARRRALKELSYRVPFRPAARFAYMYFLRGGFLDGWQGYHYCRLIASYEYMIVIKMRELQRRELGLSV</sequence>
<dbReference type="InterPro" id="IPR029044">
    <property type="entry name" value="Nucleotide-diphossugar_trans"/>
</dbReference>
<dbReference type="RefSeq" id="WP_106715438.1">
    <property type="nucleotide sequence ID" value="NZ_JACHXT010000004.1"/>
</dbReference>
<organism evidence="3 4">
    <name type="scientific">Phyllobacterium endophyticum</name>
    <dbReference type="NCBI Taxonomy" id="1149773"/>
    <lineage>
        <taxon>Bacteria</taxon>
        <taxon>Pseudomonadati</taxon>
        <taxon>Pseudomonadota</taxon>
        <taxon>Alphaproteobacteria</taxon>
        <taxon>Hyphomicrobiales</taxon>
        <taxon>Phyllobacteriaceae</taxon>
        <taxon>Phyllobacterium</taxon>
    </lineage>
</organism>
<dbReference type="OrthoDB" id="9815923at2"/>
<protein>
    <submittedName>
        <fullName evidence="3">Glycosyltransferase family 2 protein</fullName>
    </submittedName>
</protein>
<reference evidence="4" key="1">
    <citation type="submission" date="2017-11" db="EMBL/GenBank/DDBJ databases">
        <authorList>
            <person name="Kuznetsova I."/>
            <person name="Sazanova A."/>
            <person name="Chirak E."/>
            <person name="Safronova V."/>
            <person name="Willems A."/>
        </authorList>
    </citation>
    <scope>NUCLEOTIDE SEQUENCE [LARGE SCALE GENOMIC DNA]</scope>
    <source>
        <strain evidence="4">PEPV15</strain>
    </source>
</reference>
<name>A0A2P7B0Z1_9HYPH</name>
<dbReference type="PANTHER" id="PTHR43630:SF2">
    <property type="entry name" value="GLYCOSYLTRANSFERASE"/>
    <property type="match status" value="1"/>
</dbReference>
<gene>
    <name evidence="3" type="ORF">CU100_05300</name>
</gene>
<keyword evidence="4" id="KW-1185">Reference proteome</keyword>
<dbReference type="Pfam" id="PF00535">
    <property type="entry name" value="Glycos_transf_2"/>
    <property type="match status" value="1"/>
</dbReference>
<dbReference type="EMBL" id="PGGN01000001">
    <property type="protein sequence ID" value="PSH60122.1"/>
    <property type="molecule type" value="Genomic_DNA"/>
</dbReference>
<evidence type="ECO:0000256" key="1">
    <source>
        <dbReference type="ARBA" id="ARBA00038494"/>
    </source>
</evidence>
<dbReference type="GO" id="GO:0016740">
    <property type="term" value="F:transferase activity"/>
    <property type="evidence" value="ECO:0007669"/>
    <property type="project" value="UniProtKB-KW"/>
</dbReference>
<dbReference type="InterPro" id="IPR001173">
    <property type="entry name" value="Glyco_trans_2-like"/>
</dbReference>
<accession>A0A2P7B0Z1</accession>
<dbReference type="PANTHER" id="PTHR43630">
    <property type="entry name" value="POLY-BETA-1,6-N-ACETYL-D-GLUCOSAMINE SYNTHASE"/>
    <property type="match status" value="1"/>
</dbReference>
<dbReference type="Proteomes" id="UP000241158">
    <property type="component" value="Unassembled WGS sequence"/>
</dbReference>
<dbReference type="Gene3D" id="3.90.550.10">
    <property type="entry name" value="Spore Coat Polysaccharide Biosynthesis Protein SpsA, Chain A"/>
    <property type="match status" value="1"/>
</dbReference>
<keyword evidence="3" id="KW-0808">Transferase</keyword>
<dbReference type="AlphaFoldDB" id="A0A2P7B0Z1"/>
<comment type="caution">
    <text evidence="3">The sequence shown here is derived from an EMBL/GenBank/DDBJ whole genome shotgun (WGS) entry which is preliminary data.</text>
</comment>